<gene>
    <name evidence="2" type="ORF">PA27867_3611</name>
</gene>
<accession>A0A1B1BPH2</accession>
<keyword evidence="3" id="KW-1185">Reference proteome</keyword>
<dbReference type="InterPro" id="IPR002145">
    <property type="entry name" value="CopG"/>
</dbReference>
<evidence type="ECO:0000313" key="3">
    <source>
        <dbReference type="Proteomes" id="UP000092582"/>
    </source>
</evidence>
<evidence type="ECO:0000313" key="2">
    <source>
        <dbReference type="EMBL" id="ANP74529.1"/>
    </source>
</evidence>
<sequence length="72" mass="8035">MAAFEVFTPATMKAMPNKPKTPLRSIRISDELWEAAQQNAAAEGRTVSEVVREALERYNARRSATNRATKAQ</sequence>
<dbReference type="InterPro" id="IPR010985">
    <property type="entry name" value="Ribbon_hlx_hlx"/>
</dbReference>
<dbReference type="Pfam" id="PF01402">
    <property type="entry name" value="RHH_1"/>
    <property type="match status" value="1"/>
</dbReference>
<name>A0A1B1BPH2_9MICO</name>
<dbReference type="Proteomes" id="UP000092582">
    <property type="component" value="Chromosome 1"/>
</dbReference>
<protein>
    <recommendedName>
        <fullName evidence="1">Ribbon-helix-helix protein CopG domain-containing protein</fullName>
    </recommendedName>
</protein>
<dbReference type="STRING" id="670052.PA27867_3611"/>
<dbReference type="EMBL" id="CP016282">
    <property type="protein sequence ID" value="ANP74529.1"/>
    <property type="molecule type" value="Genomic_DNA"/>
</dbReference>
<dbReference type="GO" id="GO:0006355">
    <property type="term" value="P:regulation of DNA-templated transcription"/>
    <property type="evidence" value="ECO:0007669"/>
    <property type="project" value="InterPro"/>
</dbReference>
<feature type="domain" description="Ribbon-helix-helix protein CopG" evidence="1">
    <location>
        <begin position="25"/>
        <end position="61"/>
    </location>
</feature>
<evidence type="ECO:0000259" key="1">
    <source>
        <dbReference type="Pfam" id="PF01402"/>
    </source>
</evidence>
<proteinExistence type="predicted"/>
<organism evidence="2 3">
    <name type="scientific">Cryobacterium arcticum</name>
    <dbReference type="NCBI Taxonomy" id="670052"/>
    <lineage>
        <taxon>Bacteria</taxon>
        <taxon>Bacillati</taxon>
        <taxon>Actinomycetota</taxon>
        <taxon>Actinomycetes</taxon>
        <taxon>Micrococcales</taxon>
        <taxon>Microbacteriaceae</taxon>
        <taxon>Cryobacterium</taxon>
    </lineage>
</organism>
<reference evidence="2 3" key="1">
    <citation type="submission" date="2016-06" db="EMBL/GenBank/DDBJ databases">
        <title>Genome sequencing of Cryobacterium arcticum PAMC 27867.</title>
        <authorList>
            <person name="Lee J."/>
            <person name="Kim O.-S."/>
        </authorList>
    </citation>
    <scope>NUCLEOTIDE SEQUENCE [LARGE SCALE GENOMIC DNA]</scope>
    <source>
        <strain evidence="2 3">PAMC 27867</strain>
    </source>
</reference>
<dbReference type="KEGG" id="cart:PA27867_3611"/>
<dbReference type="AlphaFoldDB" id="A0A1B1BPH2"/>
<dbReference type="SUPFAM" id="SSF47598">
    <property type="entry name" value="Ribbon-helix-helix"/>
    <property type="match status" value="1"/>
</dbReference>